<reference evidence="1 2" key="1">
    <citation type="submission" date="2018-03" db="EMBL/GenBank/DDBJ databases">
        <title>Genomic Encyclopedia of Archaeal and Bacterial Type Strains, Phase II (KMG-II): from individual species to whole genera.</title>
        <authorList>
            <person name="Goeker M."/>
        </authorList>
    </citation>
    <scope>NUCLEOTIDE SEQUENCE [LARGE SCALE GENOMIC DNA]</scope>
    <source>
        <strain evidence="1 2">DSM 28229</strain>
    </source>
</reference>
<comment type="caution">
    <text evidence="1">The sequence shown here is derived from an EMBL/GenBank/DDBJ whole genome shotgun (WGS) entry which is preliminary data.</text>
</comment>
<name>A0A315ZJH0_SEDFL</name>
<keyword evidence="2" id="KW-1185">Reference proteome</keyword>
<evidence type="ECO:0000313" key="1">
    <source>
        <dbReference type="EMBL" id="PWJ44978.1"/>
    </source>
</evidence>
<dbReference type="EMBL" id="QGDO01000001">
    <property type="protein sequence ID" value="PWJ44978.1"/>
    <property type="molecule type" value="Genomic_DNA"/>
</dbReference>
<protein>
    <recommendedName>
        <fullName evidence="3">Ig-like domain-containing protein</fullName>
    </recommendedName>
</protein>
<gene>
    <name evidence="1" type="ORF">BC781_1011374</name>
</gene>
<evidence type="ECO:0008006" key="3">
    <source>
        <dbReference type="Google" id="ProtNLM"/>
    </source>
</evidence>
<proteinExistence type="predicted"/>
<dbReference type="Proteomes" id="UP000245535">
    <property type="component" value="Unassembled WGS sequence"/>
</dbReference>
<sequence>MLTLSNAVAQVGVKINEGLRFTKTSTVTFEAWAPGASEMLISEDFNFSDTDWQGYTPNPMPWKFSDEDGMKTLYAKFKYRDGSTSEIFTDDILLDTEAPKKGRVIITKGHYTNDRVVQVKLECKEAYEMMITNDGDFTNAHWQEFRKNLTWQLSKNEGRKTVSVKFRDRAENESEVFEDQIKYDITPPTPISIEIEPENSVFDEETNTLFINMYNREVTLYLEAKEAEFMKISNEKSFFGHKWRKYQDILEEWLLEEGDFEGYRKVYVKFMDKAKNESKPITANIYVDTKPPHQNEIRFDSETIKELTTDLTIFSNGAHEMKVSNDSTFKNVDWEPYTTSKEWELDGSNSSEDKFVYAIFRDRAKNVSERVQAHIIYDNTPPRDCSFTINDGADGTFDAHVNIKASAKDAVAMRIGLTPDLSETPWMDYTTNPRKTYITNKGGTHYIYMQFRDWAQNESEILKDSIYLWIKPTREEVRINDGSPYYTSSDPNVTLHLFANHSDKMMISNSINFEDVTPIPYQEEIDWTLEEGDGEKRVYVRFLNSTNVPSEVTSASVFVDTGVPTDCKFSINSGDEYTYDDKVLVEASAKGATAMRVGSSPNLEGIPWIHYTDKPRAFYLNPRHGLKKLYMQFMDQAHNQSEIIADSIYLVALPVRTSVRINQGAEFCNDVDGNVTLDLTGLNTSTMLVSNSEDFDNAEEIPFQKRIPWKLETGDGVKKVFVKIWNEEHNAFVVTSDEIILDGTPPQEYSFTLNNGEKSTFDEEIKLEARARGAVGMRIGFLENLEGSPWINYTDQARTVRLDPSGGIHRVFIQFKDQAGNLTPVLEDSITLLVRPIRSTVHINQGDEYFTESHGRVKLNLFSINAQKMLISNHEDFSDAEWLPYSTQVDWQLEPGDGVRTVYVRYFSKTQTSSEIISDKIIVDTTPPQQLHAEILPVPAEFRVLYYRDIQILFRGEDIAYYQISEQEDFKYAPWRPYSNLLFFYGFKANLQTGKRTLYVRMRDWAGNVSEPVSYDTFIPKKEKLPPIMWPKDIILRGTKAFTNRSVLPLTLQVKNAVKMRSSDYKGSLSYKEWKDYNPEYMWQLSGNEGVKDLYLQFILDGEVISDVYHCQVYLDKNVPSNIKLEIEDGLYCKDPEREVTLNLFAYGAHKVRISNSPDLENAPWQRYQSKMKWKLSEGDGDKTVYVQYGDFAGNISETLQQSILLDREEPVAVNFSINNDAQYTTSREVQLNIKAEEADKMWISKTPHYSFNSPWLPYKEDFKYSLKFNQEGKADLYVRFRDVAGNISQANHAQIILDLEAPVVKKLELNGEDSFTTSTTVKLTSDVLGAKYMQVSNSKNFGNEWNAYFHETDWTLEGGKGMKRVYVRFKDAAGNISKPTYAEIMLY</sequence>
<organism evidence="1 2">
    <name type="scientific">Sediminitomix flava</name>
    <dbReference type="NCBI Taxonomy" id="379075"/>
    <lineage>
        <taxon>Bacteria</taxon>
        <taxon>Pseudomonadati</taxon>
        <taxon>Bacteroidota</taxon>
        <taxon>Cytophagia</taxon>
        <taxon>Cytophagales</taxon>
        <taxon>Flammeovirgaceae</taxon>
        <taxon>Sediminitomix</taxon>
    </lineage>
</organism>
<evidence type="ECO:0000313" key="2">
    <source>
        <dbReference type="Proteomes" id="UP000245535"/>
    </source>
</evidence>
<accession>A0A315ZJH0</accession>